<gene>
    <name evidence="1" type="ORF">CLIB1444_10S01398</name>
</gene>
<accession>A0ACA9YBX0</accession>
<keyword evidence="2" id="KW-1185">Reference proteome</keyword>
<evidence type="ECO:0000313" key="2">
    <source>
        <dbReference type="Proteomes" id="UP001152531"/>
    </source>
</evidence>
<protein>
    <submittedName>
        <fullName evidence="1">Uncharacterized protein</fullName>
    </submittedName>
</protein>
<dbReference type="EMBL" id="CALSDN010000010">
    <property type="protein sequence ID" value="CAH6722568.1"/>
    <property type="molecule type" value="Genomic_DNA"/>
</dbReference>
<comment type="caution">
    <text evidence="1">The sequence shown here is derived from an EMBL/GenBank/DDBJ whole genome shotgun (WGS) entry which is preliminary data.</text>
</comment>
<evidence type="ECO:0000313" key="1">
    <source>
        <dbReference type="EMBL" id="CAH6722568.1"/>
    </source>
</evidence>
<reference evidence="1" key="1">
    <citation type="submission" date="2022-06" db="EMBL/GenBank/DDBJ databases">
        <authorList>
            <person name="Legras J.-L."/>
            <person name="Devillers H."/>
            <person name="Grondin C."/>
        </authorList>
    </citation>
    <scope>NUCLEOTIDE SEQUENCE</scope>
    <source>
        <strain evidence="1">CLIB 1444</strain>
    </source>
</reference>
<name>A0ACA9YBX0_9ASCO</name>
<dbReference type="Proteomes" id="UP001152531">
    <property type="component" value="Unassembled WGS sequence"/>
</dbReference>
<organism evidence="1 2">
    <name type="scientific">[Candida] jaroonii</name>
    <dbReference type="NCBI Taxonomy" id="467808"/>
    <lineage>
        <taxon>Eukaryota</taxon>
        <taxon>Fungi</taxon>
        <taxon>Dikarya</taxon>
        <taxon>Ascomycota</taxon>
        <taxon>Saccharomycotina</taxon>
        <taxon>Pichiomycetes</taxon>
        <taxon>Debaryomycetaceae</taxon>
        <taxon>Yamadazyma</taxon>
    </lineage>
</organism>
<sequence length="352" mass="40433">MDFIQGYNSDSEEEGNQDQNQQVCTPEETRNSIGQIDLGFDIEDINIYSQNYTTKTDMTSIYLMIPWKPSTSVVRRLEGLSTEALKYLKSKDYKFYNQYNWDLNPLSNPNIRSKYDSLHISLGVNKLIPNDKTQLFIDNLQNQLANLKIPPHMIKDDSETITRLSNLQKIFQKRPEIMQEEDSNSMSENFEEFLQRKHLLNITQEDDLVGKVLKSNNSELSSKCIQLKFQPEFKILDSASSPTLFLGLGILMSDETKEFFNLISQTVKATSKELDIPNPMEGYDYHHISLARAIPKSKVDLGDQLQNINQALGSFNYSTFASDFESLDININCINLITTSMLRSLHHFDLPL</sequence>
<proteinExistence type="predicted"/>